<proteinExistence type="predicted"/>
<sequence>MALDREEAFRKNFSISEDIKIRFPNPNEEFRCQHGMEEIFLHISHFEAGLRVPFPPLIRRFLNFFGLHPSQIHPNVCRVLMGCLVINQKAGLDLGLAEVLYCYSLKKKIEKRETYYLSTIKKPHSFVTDLPDSEKGWNNGYVVLSGRWEFGAWEEHQLWETPRVLGNPVKRGRLVHTLSSERSKVVAQAFKLKDRSMEELLTPENVDSVISNPPASFVGTIDMLVPSPRCLRKLPDYHLRSPSASDAEADEMDEFSLPRVVQHHNKIGDGPSWSSKRPATAIPVAIPVKKANPSQTPCEANIIDLSPDDSGINSPDNFDTFETEPPVQETPASQSHVLTAPSDTQSPVRMSSVPNASQLLLTIFGTSASDVSSNLLGQGFSSMCKALDFIFKELSQRLQARNSEYIVLLDKFKLTKQLLREERHQKLDAQARADKLALEVASTQKAREKALSDLEMVKSELAAERAHAAEANTQFAKEKRKAMLELRDRLTGELEKQVKEAQELGFRDGYAACKAARK</sequence>
<feature type="compositionally biased region" description="Polar residues" evidence="1">
    <location>
        <begin position="330"/>
        <end position="350"/>
    </location>
</feature>
<dbReference type="InterPro" id="IPR007321">
    <property type="entry name" value="Transposase_28"/>
</dbReference>
<feature type="region of interest" description="Disordered" evidence="1">
    <location>
        <begin position="304"/>
        <end position="350"/>
    </location>
</feature>
<dbReference type="AlphaFoldDB" id="A0A438EAY3"/>
<evidence type="ECO:0000313" key="3">
    <source>
        <dbReference type="EMBL" id="RVW44829.1"/>
    </source>
</evidence>
<dbReference type="Proteomes" id="UP000288805">
    <property type="component" value="Unassembled WGS sequence"/>
</dbReference>
<dbReference type="PANTHER" id="PTHR31099:SF49">
    <property type="entry name" value="MYOSIN HEAVY CHAIN-LIKE PROTEIN"/>
    <property type="match status" value="1"/>
</dbReference>
<organism evidence="3 4">
    <name type="scientific">Vitis vinifera</name>
    <name type="common">Grape</name>
    <dbReference type="NCBI Taxonomy" id="29760"/>
    <lineage>
        <taxon>Eukaryota</taxon>
        <taxon>Viridiplantae</taxon>
        <taxon>Streptophyta</taxon>
        <taxon>Embryophyta</taxon>
        <taxon>Tracheophyta</taxon>
        <taxon>Spermatophyta</taxon>
        <taxon>Magnoliopsida</taxon>
        <taxon>eudicotyledons</taxon>
        <taxon>Gunneridae</taxon>
        <taxon>Pentapetalae</taxon>
        <taxon>rosids</taxon>
        <taxon>Vitales</taxon>
        <taxon>Vitaceae</taxon>
        <taxon>Viteae</taxon>
        <taxon>Vitis</taxon>
    </lineage>
</organism>
<protein>
    <recommendedName>
        <fullName evidence="2">Transposase (putative) gypsy type domain-containing protein</fullName>
    </recommendedName>
</protein>
<feature type="domain" description="Transposase (putative) gypsy type" evidence="2">
    <location>
        <begin position="40"/>
        <end position="94"/>
    </location>
</feature>
<name>A0A438EAY3_VITVI</name>
<dbReference type="EMBL" id="QGNW01001341">
    <property type="protein sequence ID" value="RVW44829.1"/>
    <property type="molecule type" value="Genomic_DNA"/>
</dbReference>
<reference evidence="3 4" key="1">
    <citation type="journal article" date="2018" name="PLoS Genet.">
        <title>Population sequencing reveals clonal diversity and ancestral inbreeding in the grapevine cultivar Chardonnay.</title>
        <authorList>
            <person name="Roach M.J."/>
            <person name="Johnson D.L."/>
            <person name="Bohlmann J."/>
            <person name="van Vuuren H.J."/>
            <person name="Jones S.J."/>
            <person name="Pretorius I.S."/>
            <person name="Schmidt S.A."/>
            <person name="Borneman A.R."/>
        </authorList>
    </citation>
    <scope>NUCLEOTIDE SEQUENCE [LARGE SCALE GENOMIC DNA]</scope>
    <source>
        <strain evidence="4">cv. Chardonnay</strain>
        <tissue evidence="3">Leaf</tissue>
    </source>
</reference>
<dbReference type="PANTHER" id="PTHR31099">
    <property type="entry name" value="OS06G0165300 PROTEIN"/>
    <property type="match status" value="1"/>
</dbReference>
<evidence type="ECO:0000256" key="1">
    <source>
        <dbReference type="SAM" id="MobiDB-lite"/>
    </source>
</evidence>
<evidence type="ECO:0000259" key="2">
    <source>
        <dbReference type="Pfam" id="PF04195"/>
    </source>
</evidence>
<gene>
    <name evidence="3" type="ORF">CK203_087065</name>
</gene>
<accession>A0A438EAY3</accession>
<comment type="caution">
    <text evidence="3">The sequence shown here is derived from an EMBL/GenBank/DDBJ whole genome shotgun (WGS) entry which is preliminary data.</text>
</comment>
<evidence type="ECO:0000313" key="4">
    <source>
        <dbReference type="Proteomes" id="UP000288805"/>
    </source>
</evidence>
<dbReference type="Pfam" id="PF04195">
    <property type="entry name" value="Transposase_28"/>
    <property type="match status" value="1"/>
</dbReference>